<dbReference type="SMART" id="SM00450">
    <property type="entry name" value="RHOD"/>
    <property type="match status" value="2"/>
</dbReference>
<evidence type="ECO:0000259" key="2">
    <source>
        <dbReference type="PROSITE" id="PS50206"/>
    </source>
</evidence>
<dbReference type="Proteomes" id="UP001215956">
    <property type="component" value="Unassembled WGS sequence"/>
</dbReference>
<dbReference type="RefSeq" id="WP_316967713.1">
    <property type="nucleotide sequence ID" value="NZ_JARFPL010000001.1"/>
</dbReference>
<dbReference type="InterPro" id="IPR051126">
    <property type="entry name" value="Thiosulfate_sulfurtransferase"/>
</dbReference>
<dbReference type="PROSITE" id="PS50206">
    <property type="entry name" value="RHODANESE_3"/>
    <property type="match status" value="2"/>
</dbReference>
<dbReference type="InterPro" id="IPR001763">
    <property type="entry name" value="Rhodanese-like_dom"/>
</dbReference>
<dbReference type="CDD" id="cd00158">
    <property type="entry name" value="RHOD"/>
    <property type="match status" value="1"/>
</dbReference>
<dbReference type="Gene3D" id="3.40.250.10">
    <property type="entry name" value="Rhodanese-like domain"/>
    <property type="match status" value="2"/>
</dbReference>
<name>A0ABT5XBH8_9EURY</name>
<evidence type="ECO:0000256" key="1">
    <source>
        <dbReference type="ARBA" id="ARBA00022737"/>
    </source>
</evidence>
<reference evidence="3 4" key="1">
    <citation type="submission" date="2023-03" db="EMBL/GenBank/DDBJ databases">
        <title>Whole genome sequencing of Methanotrichaceae archaeon M04Ac.</title>
        <authorList>
            <person name="Khomyakova M.A."/>
            <person name="Merkel A.Y."/>
            <person name="Slobodkin A.I."/>
        </authorList>
    </citation>
    <scope>NUCLEOTIDE SEQUENCE [LARGE SCALE GENOMIC DNA]</scope>
    <source>
        <strain evidence="3 4">M04Ac</strain>
    </source>
</reference>
<evidence type="ECO:0000313" key="3">
    <source>
        <dbReference type="EMBL" id="MDF0592003.1"/>
    </source>
</evidence>
<dbReference type="InterPro" id="IPR036873">
    <property type="entry name" value="Rhodanese-like_dom_sf"/>
</dbReference>
<keyword evidence="1" id="KW-0677">Repeat</keyword>
<evidence type="ECO:0000313" key="4">
    <source>
        <dbReference type="Proteomes" id="UP001215956"/>
    </source>
</evidence>
<organism evidence="3 4">
    <name type="scientific">Candidatus Methanocrinis alkalitolerans</name>
    <dbReference type="NCBI Taxonomy" id="3033395"/>
    <lineage>
        <taxon>Archaea</taxon>
        <taxon>Methanobacteriati</taxon>
        <taxon>Methanobacteriota</taxon>
        <taxon>Stenosarchaea group</taxon>
        <taxon>Methanomicrobia</taxon>
        <taxon>Methanotrichales</taxon>
        <taxon>Methanotrichaceae</taxon>
        <taxon>Methanocrinis</taxon>
    </lineage>
</organism>
<keyword evidence="4" id="KW-1185">Reference proteome</keyword>
<sequence length="298" mass="31023">MGNYRSSIRILAAVLATAVALSGGAFAGCASCGGGGTWSSGLSFIGASMEGASSMESASATAGGAVQNLPSSAITARALYEDRMGEKRLVMAYAGVPGDESYIEGSIHLPLDQVFHTDDSLKSPAEIAAIFGAAGISEDDPLVIYGDSFVNGYDTFAFWVMKYLGHQDVRLLEGTKGGRKAAGLQFVETSTPRAPETYSPNPNLDLFASADELAGHQLVDPRTAAEYNAGHLDGAIHIEYSRVMGSNGLASSQALAQAFGGLDKDQQVVVYSSKGGVASMVWYPLYSMGYDAALSILT</sequence>
<dbReference type="Pfam" id="PF00581">
    <property type="entry name" value="Rhodanese"/>
    <property type="match status" value="1"/>
</dbReference>
<proteinExistence type="predicted"/>
<accession>A0ABT5XBH8</accession>
<feature type="domain" description="Rhodanese" evidence="2">
    <location>
        <begin position="99"/>
        <end position="188"/>
    </location>
</feature>
<protein>
    <submittedName>
        <fullName evidence="3">Rhodanese-like domain-containing protein</fullName>
    </submittedName>
</protein>
<dbReference type="PANTHER" id="PTHR43855">
    <property type="entry name" value="THIOSULFATE SULFURTRANSFERASE"/>
    <property type="match status" value="1"/>
</dbReference>
<feature type="domain" description="Rhodanese" evidence="2">
    <location>
        <begin position="212"/>
        <end position="291"/>
    </location>
</feature>
<dbReference type="EMBL" id="JARFPL010000001">
    <property type="protein sequence ID" value="MDF0592003.1"/>
    <property type="molecule type" value="Genomic_DNA"/>
</dbReference>
<comment type="caution">
    <text evidence="3">The sequence shown here is derived from an EMBL/GenBank/DDBJ whole genome shotgun (WGS) entry which is preliminary data.</text>
</comment>
<dbReference type="PROSITE" id="PS51257">
    <property type="entry name" value="PROKAR_LIPOPROTEIN"/>
    <property type="match status" value="1"/>
</dbReference>
<dbReference type="PANTHER" id="PTHR43855:SF1">
    <property type="entry name" value="THIOSULFATE SULFURTRANSFERASE"/>
    <property type="match status" value="1"/>
</dbReference>
<gene>
    <name evidence="3" type="ORF">P0O24_00175</name>
</gene>
<dbReference type="SUPFAM" id="SSF52821">
    <property type="entry name" value="Rhodanese/Cell cycle control phosphatase"/>
    <property type="match status" value="2"/>
</dbReference>